<proteinExistence type="predicted"/>
<reference evidence="3" key="3">
    <citation type="submission" date="2015-06" db="UniProtKB">
        <authorList>
            <consortium name="EnsemblMetazoa"/>
        </authorList>
    </citation>
    <scope>IDENTIFICATION</scope>
</reference>
<dbReference type="KEGG" id="hro:HELRODRAFT_184584"/>
<dbReference type="CTD" id="20209690"/>
<dbReference type="EMBL" id="AMQM01010873">
    <property type="status" value="NOT_ANNOTATED_CDS"/>
    <property type="molecule type" value="Genomic_DNA"/>
</dbReference>
<dbReference type="AlphaFoldDB" id="T1FLJ1"/>
<reference evidence="2 4" key="2">
    <citation type="journal article" date="2013" name="Nature">
        <title>Insights into bilaterian evolution from three spiralian genomes.</title>
        <authorList>
            <person name="Simakov O."/>
            <person name="Marletaz F."/>
            <person name="Cho S.J."/>
            <person name="Edsinger-Gonzales E."/>
            <person name="Havlak P."/>
            <person name="Hellsten U."/>
            <person name="Kuo D.H."/>
            <person name="Larsson T."/>
            <person name="Lv J."/>
            <person name="Arendt D."/>
            <person name="Savage R."/>
            <person name="Osoegawa K."/>
            <person name="de Jong P."/>
            <person name="Grimwood J."/>
            <person name="Chapman J.A."/>
            <person name="Shapiro H."/>
            <person name="Aerts A."/>
            <person name="Otillar R.P."/>
            <person name="Terry A.Y."/>
            <person name="Boore J.L."/>
            <person name="Grigoriev I.V."/>
            <person name="Lindberg D.R."/>
            <person name="Seaver E.C."/>
            <person name="Weisblat D.A."/>
            <person name="Putnam N.H."/>
            <person name="Rokhsar D.S."/>
        </authorList>
    </citation>
    <scope>NUCLEOTIDE SEQUENCE</scope>
</reference>
<organism evidence="3 4">
    <name type="scientific">Helobdella robusta</name>
    <name type="common">Californian leech</name>
    <dbReference type="NCBI Taxonomy" id="6412"/>
    <lineage>
        <taxon>Eukaryota</taxon>
        <taxon>Metazoa</taxon>
        <taxon>Spiralia</taxon>
        <taxon>Lophotrochozoa</taxon>
        <taxon>Annelida</taxon>
        <taxon>Clitellata</taxon>
        <taxon>Hirudinea</taxon>
        <taxon>Rhynchobdellida</taxon>
        <taxon>Glossiphoniidae</taxon>
        <taxon>Helobdella</taxon>
    </lineage>
</organism>
<gene>
    <name evidence="3" type="primary">20209690</name>
    <name evidence="2" type="ORF">HELRODRAFT_184584</name>
</gene>
<dbReference type="EMBL" id="KB095966">
    <property type="protein sequence ID" value="ESO09193.1"/>
    <property type="molecule type" value="Genomic_DNA"/>
</dbReference>
<evidence type="ECO:0000256" key="1">
    <source>
        <dbReference type="SAM" id="MobiDB-lite"/>
    </source>
</evidence>
<dbReference type="GeneID" id="20209690"/>
<name>T1FLJ1_HELRO</name>
<dbReference type="RefSeq" id="XP_009012709.1">
    <property type="nucleotide sequence ID" value="XM_009014461.1"/>
</dbReference>
<evidence type="ECO:0000313" key="4">
    <source>
        <dbReference type="Proteomes" id="UP000015101"/>
    </source>
</evidence>
<dbReference type="EnsemblMetazoa" id="HelroT184584">
    <property type="protein sequence ID" value="HelroP184584"/>
    <property type="gene ID" value="HelroG184584"/>
</dbReference>
<evidence type="ECO:0000313" key="2">
    <source>
        <dbReference type="EMBL" id="ESO09193.1"/>
    </source>
</evidence>
<reference evidence="4" key="1">
    <citation type="submission" date="2012-12" db="EMBL/GenBank/DDBJ databases">
        <authorList>
            <person name="Hellsten U."/>
            <person name="Grimwood J."/>
            <person name="Chapman J.A."/>
            <person name="Shapiro H."/>
            <person name="Aerts A."/>
            <person name="Otillar R.P."/>
            <person name="Terry A.Y."/>
            <person name="Boore J.L."/>
            <person name="Simakov O."/>
            <person name="Marletaz F."/>
            <person name="Cho S.-J."/>
            <person name="Edsinger-Gonzales E."/>
            <person name="Havlak P."/>
            <person name="Kuo D.-H."/>
            <person name="Larsson T."/>
            <person name="Lv J."/>
            <person name="Arendt D."/>
            <person name="Savage R."/>
            <person name="Osoegawa K."/>
            <person name="de Jong P."/>
            <person name="Lindberg D.R."/>
            <person name="Seaver E.C."/>
            <person name="Weisblat D.A."/>
            <person name="Putnam N.H."/>
            <person name="Grigoriev I.V."/>
            <person name="Rokhsar D.S."/>
        </authorList>
    </citation>
    <scope>NUCLEOTIDE SEQUENCE</scope>
</reference>
<evidence type="ECO:0000313" key="3">
    <source>
        <dbReference type="EnsemblMetazoa" id="HelroP184584"/>
    </source>
</evidence>
<sequence>MPIFESAGTSTSTIATTATTTAASRSTSLIKSSTKNTTDNLDTNSEASIDTIPATITWRHPFCRDHISQNVDGKSGETTLINPSDGGEFLNRTRKMDSELKGVNDAEFKVDFDVKLKATGVKLLKEQDDKLRINFKIKVNSTDADMLHEEGK</sequence>
<dbReference type="HOGENOM" id="CLU_1724282_0_0_1"/>
<feature type="region of interest" description="Disordered" evidence="1">
    <location>
        <begin position="21"/>
        <end position="45"/>
    </location>
</feature>
<feature type="compositionally biased region" description="Polar residues" evidence="1">
    <location>
        <begin position="29"/>
        <end position="45"/>
    </location>
</feature>
<keyword evidence="4" id="KW-1185">Reference proteome</keyword>
<dbReference type="InParanoid" id="T1FLJ1"/>
<protein>
    <submittedName>
        <fullName evidence="2 3">Uncharacterized protein</fullName>
    </submittedName>
</protein>
<accession>T1FLJ1</accession>
<dbReference type="Proteomes" id="UP000015101">
    <property type="component" value="Unassembled WGS sequence"/>
</dbReference>